<proteinExistence type="predicted"/>
<feature type="domain" description="DUF4209" evidence="1">
    <location>
        <begin position="503"/>
        <end position="573"/>
    </location>
</feature>
<dbReference type="EMBL" id="QCYK01000002">
    <property type="protein sequence ID" value="PUZ24710.1"/>
    <property type="molecule type" value="Genomic_DNA"/>
</dbReference>
<evidence type="ECO:0000313" key="2">
    <source>
        <dbReference type="EMBL" id="PUZ24710.1"/>
    </source>
</evidence>
<name>A0A2T7BEK6_9BACT</name>
<dbReference type="InterPro" id="IPR025209">
    <property type="entry name" value="DUF4209"/>
</dbReference>
<dbReference type="OrthoDB" id="1123152at2"/>
<gene>
    <name evidence="2" type="ORF">DCC81_10190</name>
</gene>
<protein>
    <recommendedName>
        <fullName evidence="1">DUF4209 domain-containing protein</fullName>
    </recommendedName>
</protein>
<sequence length="592" mass="66824">MAQHDTVLKMLAEFDANQLNPIRDDLEIARMIRAALPENEEFEPLVLAELYVFSLLEDNEYGKSNWQTYFGPELKFTVDGQTFEAISLDKITKEVVDYWERRTEQCSNPILKSRYAGVVWEFSKKIRNTKADFNKVGVAYISSLLQAGQAGRYVYSQTVLKKLSRGLSLAIGFKNDAFKNQAIESIRKYVNDHGDKPGIWRYNYDLIVKENFKEVDASVIKEIVDDLEQKLSISLTSNSNGLPELNSTHVAMDRLLDYYKRLNDKSNIKRLLDKLAAAYETVISSSPPIQAIHLLGKMQEYYKSNNFFAEATECYKRIQSLSPAVLDAMVPIGTEFKMSKDVIDEFVAKCLSGDIAEVLTRLGVVFIPTKDANLSVFGGTGISALLTRSLHDGTGRTVAKVGPLSTDISGNEVTNISTNMSFGSVLLHFCMKAGKEQLLLTLENIMEYLKHSCLIAPDRYGLVEKGIAAYLEGDFVTALHILIPQFESACLKLVELNGGSIWREGKNGGDNIRILDDVLRDGKFIEAFGEDESLYFRVLFTDQRGWNLRNKVCHGMMKTDSFDSRKADRVFVAFLLLGHIRFLEFEPRQNQD</sequence>
<reference evidence="2 3" key="1">
    <citation type="submission" date="2018-04" db="EMBL/GenBank/DDBJ databases">
        <title>Chitinophaga fuyangensis sp. nov., isolated from soil in a chemical factory.</title>
        <authorList>
            <person name="Chen K."/>
        </authorList>
    </citation>
    <scope>NUCLEOTIDE SEQUENCE [LARGE SCALE GENOMIC DNA]</scope>
    <source>
        <strain evidence="2 3">LY-1</strain>
    </source>
</reference>
<dbReference type="RefSeq" id="WP_108686551.1">
    <property type="nucleotide sequence ID" value="NZ_QCYK01000002.1"/>
</dbReference>
<dbReference type="AlphaFoldDB" id="A0A2T7BEK6"/>
<comment type="caution">
    <text evidence="2">The sequence shown here is derived from an EMBL/GenBank/DDBJ whole genome shotgun (WGS) entry which is preliminary data.</text>
</comment>
<organism evidence="2 3">
    <name type="scientific">Chitinophaga parva</name>
    <dbReference type="NCBI Taxonomy" id="2169414"/>
    <lineage>
        <taxon>Bacteria</taxon>
        <taxon>Pseudomonadati</taxon>
        <taxon>Bacteroidota</taxon>
        <taxon>Chitinophagia</taxon>
        <taxon>Chitinophagales</taxon>
        <taxon>Chitinophagaceae</taxon>
        <taxon>Chitinophaga</taxon>
    </lineage>
</organism>
<dbReference type="Pfam" id="PF13910">
    <property type="entry name" value="DUF4209"/>
    <property type="match status" value="1"/>
</dbReference>
<accession>A0A2T7BEK6</accession>
<keyword evidence="3" id="KW-1185">Reference proteome</keyword>
<evidence type="ECO:0000259" key="1">
    <source>
        <dbReference type="Pfam" id="PF13910"/>
    </source>
</evidence>
<dbReference type="Proteomes" id="UP000244450">
    <property type="component" value="Unassembled WGS sequence"/>
</dbReference>
<evidence type="ECO:0000313" key="3">
    <source>
        <dbReference type="Proteomes" id="UP000244450"/>
    </source>
</evidence>